<proteinExistence type="predicted"/>
<dbReference type="Proteomes" id="UP001314170">
    <property type="component" value="Unassembled WGS sequence"/>
</dbReference>
<evidence type="ECO:0000313" key="2">
    <source>
        <dbReference type="Proteomes" id="UP001314170"/>
    </source>
</evidence>
<gene>
    <name evidence="1" type="ORF">DCAF_LOCUS18386</name>
</gene>
<reference evidence="1 2" key="1">
    <citation type="submission" date="2024-01" db="EMBL/GenBank/DDBJ databases">
        <authorList>
            <person name="Waweru B."/>
        </authorList>
    </citation>
    <scope>NUCLEOTIDE SEQUENCE [LARGE SCALE GENOMIC DNA]</scope>
</reference>
<protein>
    <submittedName>
        <fullName evidence="1">Uncharacterized protein</fullName>
    </submittedName>
</protein>
<sequence length="79" mass="8754">MILIIFQIENIKEANITQHNTEEVCNALISAFSARPIENHLTTVEGFFEGGMSSCLLPVEPVACEASELKKKMLVFSVK</sequence>
<dbReference type="AlphaFoldDB" id="A0AAV1S6F0"/>
<dbReference type="EMBL" id="CAWUPB010001168">
    <property type="protein sequence ID" value="CAK7345727.1"/>
    <property type="molecule type" value="Genomic_DNA"/>
</dbReference>
<organism evidence="1 2">
    <name type="scientific">Dovyalis caffra</name>
    <dbReference type="NCBI Taxonomy" id="77055"/>
    <lineage>
        <taxon>Eukaryota</taxon>
        <taxon>Viridiplantae</taxon>
        <taxon>Streptophyta</taxon>
        <taxon>Embryophyta</taxon>
        <taxon>Tracheophyta</taxon>
        <taxon>Spermatophyta</taxon>
        <taxon>Magnoliopsida</taxon>
        <taxon>eudicotyledons</taxon>
        <taxon>Gunneridae</taxon>
        <taxon>Pentapetalae</taxon>
        <taxon>rosids</taxon>
        <taxon>fabids</taxon>
        <taxon>Malpighiales</taxon>
        <taxon>Salicaceae</taxon>
        <taxon>Flacourtieae</taxon>
        <taxon>Dovyalis</taxon>
    </lineage>
</organism>
<keyword evidence="2" id="KW-1185">Reference proteome</keyword>
<evidence type="ECO:0000313" key="1">
    <source>
        <dbReference type="EMBL" id="CAK7345727.1"/>
    </source>
</evidence>
<comment type="caution">
    <text evidence="1">The sequence shown here is derived from an EMBL/GenBank/DDBJ whole genome shotgun (WGS) entry which is preliminary data.</text>
</comment>
<name>A0AAV1S6F0_9ROSI</name>
<accession>A0AAV1S6F0</accession>